<dbReference type="EMBL" id="AFCE01000156">
    <property type="protein sequence ID" value="EGL82069.1"/>
    <property type="molecule type" value="Genomic_DNA"/>
</dbReference>
<accession>F5L9C7</accession>
<reference evidence="2" key="3">
    <citation type="submission" date="2021-08" db="EMBL/GenBank/DDBJ databases">
        <authorList>
            <person name="de Jong S."/>
            <person name="van den Broek M."/>
            <person name="Merkel A."/>
            <person name="de la Torre Cortes P."/>
            <person name="Kalamorz F."/>
            <person name="Cook G."/>
            <person name="van Loosdrecht M."/>
            <person name="McMillan D."/>
        </authorList>
    </citation>
    <scope>NUCLEOTIDE SEQUENCE</scope>
    <source>
        <strain evidence="2">TA2.A1</strain>
    </source>
</reference>
<gene>
    <name evidence="1" type="ORF">CathTA2_2432</name>
    <name evidence="2" type="ORF">HUR95_00815</name>
</gene>
<proteinExistence type="predicted"/>
<protein>
    <submittedName>
        <fullName evidence="1">Uncharacterized protein</fullName>
    </submittedName>
</protein>
<dbReference type="RefSeq" id="WP_007505804.1">
    <property type="nucleotide sequence ID" value="NZ_AFCE01000156.1"/>
</dbReference>
<reference evidence="2 4" key="2">
    <citation type="journal article" date="2020" name="Extremophiles">
        <title>Genomic analysis of Caldalkalibacillus thermarum TA2.A1 reveals aerobic alkaliphilic metabolism and evolutionary hallmarks linking alkaliphilic bacteria and plant life.</title>
        <authorList>
            <person name="de Jong S.I."/>
            <person name="van den Broek M.A."/>
            <person name="Merkel A.Y."/>
            <person name="de la Torre Cortes P."/>
            <person name="Kalamorz F."/>
            <person name="Cook G.M."/>
            <person name="van Loosdrecht M.C.M."/>
            <person name="McMillan D.G.G."/>
        </authorList>
    </citation>
    <scope>NUCLEOTIDE SEQUENCE [LARGE SCALE GENOMIC DNA]</scope>
    <source>
        <strain evidence="2 4">TA2.A1</strain>
    </source>
</reference>
<dbReference type="OrthoDB" id="9948409at2"/>
<evidence type="ECO:0000313" key="2">
    <source>
        <dbReference type="EMBL" id="QZT34014.1"/>
    </source>
</evidence>
<organism evidence="1 3">
    <name type="scientific">Caldalkalibacillus thermarum (strain TA2.A1)</name>
    <dbReference type="NCBI Taxonomy" id="986075"/>
    <lineage>
        <taxon>Bacteria</taxon>
        <taxon>Bacillati</taxon>
        <taxon>Bacillota</taxon>
        <taxon>Bacilli</taxon>
        <taxon>Bacillales</taxon>
        <taxon>Bacillaceae</taxon>
        <taxon>Caldalkalibacillus</taxon>
    </lineage>
</organism>
<dbReference type="EMBL" id="CP082237">
    <property type="protein sequence ID" value="QZT34014.1"/>
    <property type="molecule type" value="Genomic_DNA"/>
</dbReference>
<dbReference type="Proteomes" id="UP000010716">
    <property type="component" value="Unassembled WGS sequence"/>
</dbReference>
<name>F5L9C7_CALTT</name>
<dbReference type="AlphaFoldDB" id="F5L9C7"/>
<dbReference type="KEGG" id="cthu:HUR95_00815"/>
<sequence length="94" mass="11109">MKQTVEFKRLGNDLFADFQCQCPSPNFIGTDIEHLMKRKITLSGYADAYFFKVVNAEPNIFKCDCGRVYKYQWFPHGVEIEEVKEDHHEPQRAY</sequence>
<evidence type="ECO:0000313" key="4">
    <source>
        <dbReference type="Proteomes" id="UP000825179"/>
    </source>
</evidence>
<dbReference type="Proteomes" id="UP000825179">
    <property type="component" value="Chromosome"/>
</dbReference>
<evidence type="ECO:0000313" key="3">
    <source>
        <dbReference type="Proteomes" id="UP000010716"/>
    </source>
</evidence>
<reference evidence="1 3" key="1">
    <citation type="journal article" date="2011" name="J. Bacteriol.">
        <title>Draft genome sequence of the thermoalkaliphilic Caldalkalibacillus thermarum strain TA2.A1.</title>
        <authorList>
            <person name="Kalamorz F."/>
            <person name="Keis S."/>
            <person name="McMillan D.G."/>
            <person name="Olsson K."/>
            <person name="Stanton J.A."/>
            <person name="Stockwell P."/>
            <person name="Black M.A."/>
            <person name="Klingeman D.M."/>
            <person name="Land M.L."/>
            <person name="Han C.S."/>
            <person name="Martin S.L."/>
            <person name="Becher S.A."/>
            <person name="Peddie C.J."/>
            <person name="Morgan H.W."/>
            <person name="Matthies D."/>
            <person name="Preiss L."/>
            <person name="Meier T."/>
            <person name="Brown S.D."/>
            <person name="Cook G.M."/>
        </authorList>
    </citation>
    <scope>NUCLEOTIDE SEQUENCE [LARGE SCALE GENOMIC DNA]</scope>
    <source>
        <strain evidence="1 3">TA2.A1</strain>
    </source>
</reference>
<keyword evidence="4" id="KW-1185">Reference proteome</keyword>
<evidence type="ECO:0000313" key="1">
    <source>
        <dbReference type="EMBL" id="EGL82069.1"/>
    </source>
</evidence>